<keyword evidence="2" id="KW-0079">Bacteriocin immunity</keyword>
<dbReference type="Proteomes" id="UP000281514">
    <property type="component" value="Unassembled WGS sequence"/>
</dbReference>
<dbReference type="EMBL" id="RBTX01000063">
    <property type="protein sequence ID" value="RMU40801.1"/>
    <property type="molecule type" value="Genomic_DNA"/>
</dbReference>
<evidence type="ECO:0000313" key="4">
    <source>
        <dbReference type="Proteomes" id="UP000281514"/>
    </source>
</evidence>
<dbReference type="PRINTS" id="PR01299">
    <property type="entry name" value="PYOCIN"/>
</dbReference>
<dbReference type="GO" id="GO:0030153">
    <property type="term" value="P:bacteriocin immunity"/>
    <property type="evidence" value="ECO:0007669"/>
    <property type="project" value="UniProtKB-KW"/>
</dbReference>
<evidence type="ECO:0000313" key="3">
    <source>
        <dbReference type="EMBL" id="RMU40801.1"/>
    </source>
</evidence>
<dbReference type="CDD" id="cd16363">
    <property type="entry name" value="Col_Im_like"/>
    <property type="match status" value="1"/>
</dbReference>
<gene>
    <name evidence="3" type="ORF">ALP32_100911</name>
</gene>
<evidence type="ECO:0000256" key="2">
    <source>
        <dbReference type="ARBA" id="ARBA00023025"/>
    </source>
</evidence>
<accession>A0A3M5U4R0</accession>
<dbReference type="InterPro" id="IPR000290">
    <property type="entry name" value="Colicin_pyocin"/>
</dbReference>
<evidence type="ECO:0000256" key="1">
    <source>
        <dbReference type="ARBA" id="ARBA00009346"/>
    </source>
</evidence>
<proteinExistence type="inferred from homology"/>
<name>A0A3M5U4R0_9PSED</name>
<protein>
    <submittedName>
        <fullName evidence="3">Colicin/pyocin immunity protein</fullName>
    </submittedName>
</protein>
<dbReference type="SUPFAM" id="SSF47345">
    <property type="entry name" value="Colicin E immunity proteins"/>
    <property type="match status" value="1"/>
</dbReference>
<dbReference type="GO" id="GO:0015643">
    <property type="term" value="F:toxic substance binding"/>
    <property type="evidence" value="ECO:0007669"/>
    <property type="project" value="InterPro"/>
</dbReference>
<dbReference type="Pfam" id="PF01320">
    <property type="entry name" value="Colicin_Pyocin"/>
    <property type="match status" value="1"/>
</dbReference>
<sequence>MASRDSKRKIRNRSQEQNYKWRIGIWGLWHQNYVCNMIKIDHNYIKEKLEDYTEAEFMEVLNELFNGVSATKENAEEYVISLVDHITEVTEHPEKSDLLYYPPEGREDSAAGVMKEIKEWRAKNDKPGFKN</sequence>
<reference evidence="3 4" key="1">
    <citation type="submission" date="2018-08" db="EMBL/GenBank/DDBJ databases">
        <title>Recombination of ecologically and evolutionarily significant loci maintains genetic cohesion in the Pseudomonas syringae species complex.</title>
        <authorList>
            <person name="Dillon M."/>
            <person name="Thakur S."/>
            <person name="Almeida R.N.D."/>
            <person name="Weir B.S."/>
            <person name="Guttman D.S."/>
        </authorList>
    </citation>
    <scope>NUCLEOTIDE SEQUENCE [LARGE SCALE GENOMIC DNA]</scope>
    <source>
        <strain evidence="3 4">ICMP 9749</strain>
    </source>
</reference>
<dbReference type="InterPro" id="IPR035900">
    <property type="entry name" value="Colicin_E_sf"/>
</dbReference>
<organism evidence="3 4">
    <name type="scientific">Pseudomonas avellanae</name>
    <dbReference type="NCBI Taxonomy" id="46257"/>
    <lineage>
        <taxon>Bacteria</taxon>
        <taxon>Pseudomonadati</taxon>
        <taxon>Pseudomonadota</taxon>
        <taxon>Gammaproteobacteria</taxon>
        <taxon>Pseudomonadales</taxon>
        <taxon>Pseudomonadaceae</taxon>
        <taxon>Pseudomonas</taxon>
    </lineage>
</organism>
<comment type="caution">
    <text evidence="3">The sequence shown here is derived from an EMBL/GenBank/DDBJ whole genome shotgun (WGS) entry which is preliminary data.</text>
</comment>
<comment type="similarity">
    <text evidence="1">Belongs to the colicins ColE2/ColE8/ColE9 and pyocins S1/S2 family.</text>
</comment>
<dbReference type="Gene3D" id="1.10.1200.20">
    <property type="entry name" value="Colicin E immunity protein"/>
    <property type="match status" value="1"/>
</dbReference>
<dbReference type="AlphaFoldDB" id="A0A3M5U4R0"/>